<dbReference type="Gene3D" id="3.40.50.720">
    <property type="entry name" value="NAD(P)-binding Rossmann-like Domain"/>
    <property type="match status" value="1"/>
</dbReference>
<dbReference type="InterPro" id="IPR022664">
    <property type="entry name" value="DapB_N_CS"/>
</dbReference>
<dbReference type="GO" id="GO:0009089">
    <property type="term" value="P:lysine biosynthetic process via diaminopimelate"/>
    <property type="evidence" value="ECO:0007669"/>
    <property type="project" value="UniProtKB-UniRule"/>
</dbReference>
<keyword evidence="2 13" id="KW-0963">Cytoplasm</keyword>
<evidence type="ECO:0000256" key="7">
    <source>
        <dbReference type="ARBA" id="ARBA00023027"/>
    </source>
</evidence>
<dbReference type="GO" id="GO:0019877">
    <property type="term" value="P:diaminopimelate biosynthetic process"/>
    <property type="evidence" value="ECO:0007669"/>
    <property type="project" value="UniProtKB-UniRule"/>
</dbReference>
<dbReference type="SUPFAM" id="SSF51735">
    <property type="entry name" value="NAD(P)-binding Rossmann-fold domains"/>
    <property type="match status" value="1"/>
</dbReference>
<dbReference type="CDD" id="cd02274">
    <property type="entry name" value="DHDPR_N"/>
    <property type="match status" value="1"/>
</dbReference>
<feature type="binding site" evidence="13">
    <location>
        <begin position="8"/>
        <end position="13"/>
    </location>
    <ligand>
        <name>NAD(+)</name>
        <dbReference type="ChEBI" id="CHEBI:57540"/>
    </ligand>
</feature>
<evidence type="ECO:0000256" key="12">
    <source>
        <dbReference type="ARBA" id="ARBA00049396"/>
    </source>
</evidence>
<keyword evidence="5 13" id="KW-0220">Diaminopimelate biosynthesis</keyword>
<dbReference type="PIRSF" id="PIRSF000161">
    <property type="entry name" value="DHPR"/>
    <property type="match status" value="1"/>
</dbReference>
<accession>A0A553USJ9</accession>
<feature type="binding site" evidence="13">
    <location>
        <begin position="92"/>
        <end position="94"/>
    </location>
    <ligand>
        <name>NAD(+)</name>
        <dbReference type="ChEBI" id="CHEBI:57540"/>
    </ligand>
</feature>
<dbReference type="GO" id="GO:0008839">
    <property type="term" value="F:4-hydroxy-tetrahydrodipicolinate reductase"/>
    <property type="evidence" value="ECO:0007669"/>
    <property type="project" value="UniProtKB-UniRule"/>
</dbReference>
<feature type="domain" description="Dihydrodipicolinate reductase C-terminal" evidence="15">
    <location>
        <begin position="122"/>
        <end position="253"/>
    </location>
</feature>
<dbReference type="InterPro" id="IPR000846">
    <property type="entry name" value="DapB_N"/>
</dbReference>
<dbReference type="UniPathway" id="UPA00034">
    <property type="reaction ID" value="UER00018"/>
</dbReference>
<evidence type="ECO:0000259" key="14">
    <source>
        <dbReference type="Pfam" id="PF01113"/>
    </source>
</evidence>
<keyword evidence="8 13" id="KW-0457">Lysine biosynthesis</keyword>
<dbReference type="RefSeq" id="WP_120948475.1">
    <property type="nucleotide sequence ID" value="NZ_QXQP01000013.1"/>
</dbReference>
<dbReference type="InterPro" id="IPR036291">
    <property type="entry name" value="NAD(P)-bd_dom_sf"/>
</dbReference>
<feature type="binding site" evidence="13">
    <location>
        <begin position="158"/>
        <end position="159"/>
    </location>
    <ligand>
        <name>(S)-2,3,4,5-tetrahydrodipicolinate</name>
        <dbReference type="ChEBI" id="CHEBI:16845"/>
    </ligand>
</feature>
<evidence type="ECO:0000256" key="8">
    <source>
        <dbReference type="ARBA" id="ARBA00023154"/>
    </source>
</evidence>
<comment type="caution">
    <text evidence="13">Was originally thought to be a dihydrodipicolinate reductase (DHDPR), catalyzing the conversion of dihydrodipicolinate to tetrahydrodipicolinate. However, it was shown in E.coli that the substrate of the enzymatic reaction is not dihydrodipicolinate (DHDP) but in fact (2S,4S)-4-hydroxy-2,3,4,5-tetrahydrodipicolinic acid (HTPA), the product released by the DapA-catalyzed reaction.</text>
</comment>
<comment type="catalytic activity">
    <reaction evidence="11 13">
        <text>(S)-2,3,4,5-tetrahydrodipicolinate + NADP(+) + H2O = (2S,4S)-4-hydroxy-2,3,4,5-tetrahydrodipicolinate + NADPH + H(+)</text>
        <dbReference type="Rhea" id="RHEA:35331"/>
        <dbReference type="ChEBI" id="CHEBI:15377"/>
        <dbReference type="ChEBI" id="CHEBI:15378"/>
        <dbReference type="ChEBI" id="CHEBI:16845"/>
        <dbReference type="ChEBI" id="CHEBI:57783"/>
        <dbReference type="ChEBI" id="CHEBI:58349"/>
        <dbReference type="ChEBI" id="CHEBI:67139"/>
        <dbReference type="EC" id="1.17.1.8"/>
    </reaction>
</comment>
<dbReference type="Pfam" id="PF01113">
    <property type="entry name" value="DapB_N"/>
    <property type="match status" value="1"/>
</dbReference>
<evidence type="ECO:0000259" key="15">
    <source>
        <dbReference type="Pfam" id="PF05173"/>
    </source>
</evidence>
<name>A0A553USJ9_9HELI</name>
<sequence>MLNIGVFGASGKVGGLLVREIQKHSDLCLTSVFVRQNLSMHLAQVLPEDAFVTNDLEQFLAHCDLVIDFSLPKASSKLIEFLLQTPKPLVSGTTGLEEQTWQAIRKLSQVVPVLHTPNMSIGMAVLNKIVGSVAKDLQEADIEITEMHHRYKKDAPSGSALILGQTCAQARDLVFDQVSQTKRENQRQTDEIGFVSLRGGDVVGKHTVGFYLDGEYLELTHIATDRNIFAKGALQAAKWLVSQQPGLYNIQNLYV</sequence>
<evidence type="ECO:0000256" key="4">
    <source>
        <dbReference type="ARBA" id="ARBA00022857"/>
    </source>
</evidence>
<evidence type="ECO:0000256" key="2">
    <source>
        <dbReference type="ARBA" id="ARBA00022490"/>
    </source>
</evidence>
<evidence type="ECO:0000256" key="9">
    <source>
        <dbReference type="ARBA" id="ARBA00037922"/>
    </source>
</evidence>
<dbReference type="InterPro" id="IPR022663">
    <property type="entry name" value="DapB_C"/>
</dbReference>
<evidence type="ECO:0000313" key="16">
    <source>
        <dbReference type="EMBL" id="TSA83197.1"/>
    </source>
</evidence>
<evidence type="ECO:0000256" key="11">
    <source>
        <dbReference type="ARBA" id="ARBA00049080"/>
    </source>
</evidence>
<comment type="subunit">
    <text evidence="13">Homotetramer.</text>
</comment>
<dbReference type="PANTHER" id="PTHR20836:SF0">
    <property type="entry name" value="4-HYDROXY-TETRAHYDRODIPICOLINATE REDUCTASE 1, CHLOROPLASTIC-RELATED"/>
    <property type="match status" value="1"/>
</dbReference>
<protein>
    <recommendedName>
        <fullName evidence="10 13">4-hydroxy-tetrahydrodipicolinate reductase</fullName>
        <shortName evidence="13">HTPA reductase</shortName>
        <ecNumber evidence="10 13">1.17.1.8</ecNumber>
    </recommendedName>
</protein>
<gene>
    <name evidence="13" type="primary">dapB</name>
    <name evidence="16" type="ORF">FNE76_05105</name>
</gene>
<comment type="caution">
    <text evidence="13">Lacks conserved residue(s) required for the propagation of feature annotation.</text>
</comment>
<dbReference type="OrthoDB" id="9790352at2"/>
<comment type="pathway">
    <text evidence="9 13">Amino-acid biosynthesis; L-lysine biosynthesis via DAP pathway; (S)-tetrahydrodipicolinate from L-aspartate: step 4/4.</text>
</comment>
<evidence type="ECO:0000256" key="13">
    <source>
        <dbReference type="HAMAP-Rule" id="MF_00102"/>
    </source>
</evidence>
<evidence type="ECO:0000256" key="6">
    <source>
        <dbReference type="ARBA" id="ARBA00023002"/>
    </source>
</evidence>
<keyword evidence="6 13" id="KW-0560">Oxidoreductase</keyword>
<dbReference type="SUPFAM" id="SSF55347">
    <property type="entry name" value="Glyceraldehyde-3-phosphate dehydrogenase-like, C-terminal domain"/>
    <property type="match status" value="1"/>
</dbReference>
<comment type="caution">
    <text evidence="16">The sequence shown here is derived from an EMBL/GenBank/DDBJ whole genome shotgun (WGS) entry which is preliminary data.</text>
</comment>
<dbReference type="GO" id="GO:0005829">
    <property type="term" value="C:cytosol"/>
    <property type="evidence" value="ECO:0007669"/>
    <property type="project" value="TreeGrafter"/>
</dbReference>
<evidence type="ECO:0000256" key="3">
    <source>
        <dbReference type="ARBA" id="ARBA00022605"/>
    </source>
</evidence>
<feature type="active site" description="Proton donor/acceptor" evidence="13">
    <location>
        <position position="148"/>
    </location>
</feature>
<comment type="similarity">
    <text evidence="1 13">Belongs to the DapB family.</text>
</comment>
<feature type="binding site" evidence="13">
    <location>
        <position position="149"/>
    </location>
    <ligand>
        <name>(S)-2,3,4,5-tetrahydrodipicolinate</name>
        <dbReference type="ChEBI" id="CHEBI:16845"/>
    </ligand>
</feature>
<dbReference type="GO" id="GO:0050661">
    <property type="term" value="F:NADP binding"/>
    <property type="evidence" value="ECO:0007669"/>
    <property type="project" value="UniProtKB-UniRule"/>
</dbReference>
<feature type="domain" description="Dihydrodipicolinate reductase N-terminal" evidence="14">
    <location>
        <begin position="3"/>
        <end position="119"/>
    </location>
</feature>
<keyword evidence="7 13" id="KW-0520">NAD</keyword>
<dbReference type="Pfam" id="PF05173">
    <property type="entry name" value="DapB_C"/>
    <property type="match status" value="1"/>
</dbReference>
<dbReference type="Proteomes" id="UP000319322">
    <property type="component" value="Unassembled WGS sequence"/>
</dbReference>
<evidence type="ECO:0000256" key="10">
    <source>
        <dbReference type="ARBA" id="ARBA00038983"/>
    </source>
</evidence>
<dbReference type="EC" id="1.17.1.8" evidence="10 13"/>
<comment type="catalytic activity">
    <reaction evidence="12 13">
        <text>(S)-2,3,4,5-tetrahydrodipicolinate + NAD(+) + H2O = (2S,4S)-4-hydroxy-2,3,4,5-tetrahydrodipicolinate + NADH + H(+)</text>
        <dbReference type="Rhea" id="RHEA:35323"/>
        <dbReference type="ChEBI" id="CHEBI:15377"/>
        <dbReference type="ChEBI" id="CHEBI:15378"/>
        <dbReference type="ChEBI" id="CHEBI:16845"/>
        <dbReference type="ChEBI" id="CHEBI:57540"/>
        <dbReference type="ChEBI" id="CHEBI:57945"/>
        <dbReference type="ChEBI" id="CHEBI:67139"/>
        <dbReference type="EC" id="1.17.1.8"/>
    </reaction>
</comment>
<evidence type="ECO:0000256" key="5">
    <source>
        <dbReference type="ARBA" id="ARBA00022915"/>
    </source>
</evidence>
<organism evidence="16 17">
    <name type="scientific">Helicobacter mehlei</name>
    <dbReference type="NCBI Taxonomy" id="2316080"/>
    <lineage>
        <taxon>Bacteria</taxon>
        <taxon>Pseudomonadati</taxon>
        <taxon>Campylobacterota</taxon>
        <taxon>Epsilonproteobacteria</taxon>
        <taxon>Campylobacterales</taxon>
        <taxon>Helicobacteraceae</taxon>
        <taxon>Helicobacter</taxon>
    </lineage>
</organism>
<keyword evidence="3 13" id="KW-0028">Amino-acid biosynthesis</keyword>
<keyword evidence="17" id="KW-1185">Reference proteome</keyword>
<reference evidence="16 17" key="2">
    <citation type="submission" date="2019-07" db="EMBL/GenBank/DDBJ databases">
        <title>Helicobacter labacensis sp. nov., Helicobacter mehlei sp. nov. and Helicobacter vulpis sp. nov., isolated from gastric mucosa of red fox (Vulpis vulpis).</title>
        <authorList>
            <person name="Kusar D."/>
            <person name="Gruntar I."/>
            <person name="Pate M."/>
            <person name="Zajc U."/>
            <person name="Ocepek M."/>
        </authorList>
    </citation>
    <scope>NUCLEOTIDE SEQUENCE [LARGE SCALE GENOMIC DNA]</scope>
    <source>
        <strain evidence="16 17">L8b</strain>
    </source>
</reference>
<proteinExistence type="inferred from homology"/>
<comment type="function">
    <text evidence="13">Catalyzes the conversion of 4-hydroxy-tetrahydrodipicolinate (HTPA) to tetrahydrodipicolinate.</text>
</comment>
<reference evidence="17" key="1">
    <citation type="submission" date="2019-07" db="EMBL/GenBank/DDBJ databases">
        <title>Helicobacter labacensis sp. nov., Helicobacter mehlei sp. nov. and Helicobacter vulpis sp. nov., isolated from gastric mucosa of red fox (Vulpis vulpis).</title>
        <authorList>
            <person name="Papic B."/>
        </authorList>
    </citation>
    <scope>NUCLEOTIDE SEQUENCE [LARGE SCALE GENOMIC DNA]</scope>
    <source>
        <strain evidence="17">L8b</strain>
    </source>
</reference>
<dbReference type="PANTHER" id="PTHR20836">
    <property type="entry name" value="DIHYDRODIPICOLINATE REDUCTASE"/>
    <property type="match status" value="1"/>
</dbReference>
<reference evidence="16 17" key="3">
    <citation type="submission" date="2019-07" db="EMBL/GenBank/DDBJ databases">
        <authorList>
            <person name="Papic B."/>
        </authorList>
    </citation>
    <scope>NUCLEOTIDE SEQUENCE [LARGE SCALE GENOMIC DNA]</scope>
    <source>
        <strain evidence="16 17">L8b</strain>
    </source>
</reference>
<evidence type="ECO:0000256" key="1">
    <source>
        <dbReference type="ARBA" id="ARBA00006642"/>
    </source>
</evidence>
<dbReference type="EMBL" id="VKGC01000011">
    <property type="protein sequence ID" value="TSA83197.1"/>
    <property type="molecule type" value="Genomic_DNA"/>
</dbReference>
<dbReference type="InterPro" id="IPR023940">
    <property type="entry name" value="DHDPR_bac"/>
</dbReference>
<comment type="subcellular location">
    <subcellularLocation>
        <location evidence="13">Cytoplasm</location>
    </subcellularLocation>
</comment>
<dbReference type="HAMAP" id="MF_00102">
    <property type="entry name" value="DapB"/>
    <property type="match status" value="1"/>
</dbReference>
<feature type="binding site" evidence="13">
    <location>
        <begin position="116"/>
        <end position="119"/>
    </location>
    <ligand>
        <name>NAD(+)</name>
        <dbReference type="ChEBI" id="CHEBI:57540"/>
    </ligand>
</feature>
<dbReference type="Gene3D" id="3.30.360.10">
    <property type="entry name" value="Dihydrodipicolinate Reductase, domain 2"/>
    <property type="match status" value="1"/>
</dbReference>
<dbReference type="NCBIfam" id="TIGR00036">
    <property type="entry name" value="dapB"/>
    <property type="match status" value="1"/>
</dbReference>
<dbReference type="AlphaFoldDB" id="A0A553USJ9"/>
<dbReference type="GO" id="GO:0016726">
    <property type="term" value="F:oxidoreductase activity, acting on CH or CH2 groups, NAD or NADP as acceptor"/>
    <property type="evidence" value="ECO:0007669"/>
    <property type="project" value="UniProtKB-UniRule"/>
</dbReference>
<dbReference type="GO" id="GO:0051287">
    <property type="term" value="F:NAD binding"/>
    <property type="evidence" value="ECO:0007669"/>
    <property type="project" value="UniProtKB-UniRule"/>
</dbReference>
<dbReference type="PROSITE" id="PS01298">
    <property type="entry name" value="DAPB"/>
    <property type="match status" value="1"/>
</dbReference>
<evidence type="ECO:0000313" key="17">
    <source>
        <dbReference type="Proteomes" id="UP000319322"/>
    </source>
</evidence>
<keyword evidence="4 13" id="KW-0521">NADP</keyword>
<feature type="active site" description="Proton donor" evidence="13">
    <location>
        <position position="152"/>
    </location>
</feature>